<dbReference type="Proteomes" id="UP000283634">
    <property type="component" value="Unassembled WGS sequence"/>
</dbReference>
<feature type="region of interest" description="Disordered" evidence="5">
    <location>
        <begin position="430"/>
        <end position="469"/>
    </location>
</feature>
<dbReference type="InterPro" id="IPR000873">
    <property type="entry name" value="AMP-dep_synth/lig_dom"/>
</dbReference>
<comment type="similarity">
    <text evidence="1">Belongs to the ATP-dependent AMP-binding enzyme family.</text>
</comment>
<dbReference type="VEuPathDB" id="TriTrypDB:TRSC58_05627"/>
<evidence type="ECO:0000256" key="4">
    <source>
        <dbReference type="ARBA" id="ARBA00022840"/>
    </source>
</evidence>
<dbReference type="GO" id="GO:0005783">
    <property type="term" value="C:endoplasmic reticulum"/>
    <property type="evidence" value="ECO:0007669"/>
    <property type="project" value="TreeGrafter"/>
</dbReference>
<evidence type="ECO:0000313" key="8">
    <source>
        <dbReference type="Proteomes" id="UP000283634"/>
    </source>
</evidence>
<feature type="compositionally biased region" description="Basic and acidic residues" evidence="5">
    <location>
        <begin position="49"/>
        <end position="62"/>
    </location>
</feature>
<dbReference type="AlphaFoldDB" id="A0A3R7KA62"/>
<dbReference type="PANTHER" id="PTHR43272:SF83">
    <property type="entry name" value="ACYL-COA SYNTHETASE LONG-CHAIN, ISOFORM J"/>
    <property type="match status" value="1"/>
</dbReference>
<proteinExistence type="inferred from homology"/>
<feature type="domain" description="AMP-dependent synthetase/ligase" evidence="6">
    <location>
        <begin position="479"/>
        <end position="765"/>
    </location>
</feature>
<comment type="caution">
    <text evidence="7">The sequence shown here is derived from an EMBL/GenBank/DDBJ whole genome shotgun (WGS) entry which is preliminary data.</text>
</comment>
<dbReference type="GeneID" id="40329227"/>
<dbReference type="InterPro" id="IPR042099">
    <property type="entry name" value="ANL_N_sf"/>
</dbReference>
<keyword evidence="8" id="KW-1185">Reference proteome</keyword>
<feature type="region of interest" description="Disordered" evidence="5">
    <location>
        <begin position="369"/>
        <end position="411"/>
    </location>
</feature>
<dbReference type="EMBL" id="MKGL01000171">
    <property type="protein sequence ID" value="RNF04189.1"/>
    <property type="molecule type" value="Genomic_DNA"/>
</dbReference>
<feature type="compositionally biased region" description="Acidic residues" evidence="5">
    <location>
        <begin position="455"/>
        <end position="469"/>
    </location>
</feature>
<name>A0A3R7KA62_TRYRA</name>
<dbReference type="EC" id="6.2.1.3" evidence="7"/>
<sequence>MNALVTLLRLKHQYSLVPNELAIQTRRYGTFALPVDEESVHPPESIEAAGDKEAGGETHGLRRPDSDNNCRCFPAGMRSVANRNFYDGCSDHDDYGDEGDCDAGIDSSAPIQESCVFCGPHSRHLSHEALRRKYQCEDGASFFPLVRDLRALCMRRRTEQAVAWRCVGAVRVTRNGGGDHDGGERGSRELQHVSITMGHTSYRTYARLWERVVALGCGLRALGLSPGAMVGICGGTRWEWLATCYAVWSQRFVCVLFDGDKVTAEQVAAEIKLSVVVCTRSLLPQLHAIFAARRATHMPAFVVVNAGGPPDMEEAMSSCAAAQWSKTMEVHDAVVHTWAEVLKIGRAEWERCLAVREACRKLQERHKAESDRLHANGGEDAVAPFAPSSPPLGRDHSHSASSTAHFSSAPLERQRASCGGVSIFPRRTDSGGASCNRSLSSTAGGDVTGGPDPCTGDDDDDGEDDEDVEAEMRSCAVLNFPTGPTELAVVIYNAGDSKGVMLSHGALKAAVTAYQERLNITKFDADFSAVAAHLSQEEGGSTRSDEEQQRPCYLGYLPFALIMEFVAENVFLHRGYLICYGTPFTLYQRQGTVSVLPHGDLCEFKPLVLVSVPYVLNELRQCLDRTLPSKGFLCTIFRVAFEERRRAIRCCLDTPFLNNTVFCTPRKVLGGRCRAVISAAAPLSADTQEFLEVVCGVSVLQQYGLTESGGCGTLQYLWDTQRDCVGGLLDAVELKLRDVGPWRHSNACPSGEVLLRGPTLMSGYYARPAETSRALDGDGWLHTGDVVELQCNGSLRVVASVKNVVKNGRSCIDLDALERI</sequence>
<reference evidence="7 8" key="1">
    <citation type="journal article" date="2018" name="BMC Genomics">
        <title>Genomic comparison of Trypanosoma conorhini and Trypanosoma rangeli to Trypanosoma cruzi strains of high and low virulence.</title>
        <authorList>
            <person name="Bradwell K.R."/>
            <person name="Koparde V.N."/>
            <person name="Matveyev A.V."/>
            <person name="Serrano M.G."/>
            <person name="Alves J.M."/>
            <person name="Parikh H."/>
            <person name="Huang B."/>
            <person name="Lee V."/>
            <person name="Espinosa-Alvarez O."/>
            <person name="Ortiz P.A."/>
            <person name="Costa-Martins A.G."/>
            <person name="Teixeira M.M."/>
            <person name="Buck G.A."/>
        </authorList>
    </citation>
    <scope>NUCLEOTIDE SEQUENCE [LARGE SCALE GENOMIC DNA]</scope>
    <source>
        <strain evidence="7 8">AM80</strain>
    </source>
</reference>
<accession>A0A3R7KA62</accession>
<evidence type="ECO:0000256" key="2">
    <source>
        <dbReference type="ARBA" id="ARBA00022598"/>
    </source>
</evidence>
<protein>
    <submittedName>
        <fullName evidence="7">Putative long-chain-fatty-acid-CoA ligase</fullName>
        <ecNumber evidence="7">6.2.1.3</ecNumber>
    </submittedName>
</protein>
<organism evidence="7 8">
    <name type="scientific">Trypanosoma rangeli</name>
    <dbReference type="NCBI Taxonomy" id="5698"/>
    <lineage>
        <taxon>Eukaryota</taxon>
        <taxon>Discoba</taxon>
        <taxon>Euglenozoa</taxon>
        <taxon>Kinetoplastea</taxon>
        <taxon>Metakinetoplastina</taxon>
        <taxon>Trypanosomatida</taxon>
        <taxon>Trypanosomatidae</taxon>
        <taxon>Trypanosoma</taxon>
        <taxon>Herpetosoma</taxon>
    </lineage>
</organism>
<evidence type="ECO:0000313" key="7">
    <source>
        <dbReference type="EMBL" id="RNF04189.1"/>
    </source>
</evidence>
<dbReference type="OrthoDB" id="276319at2759"/>
<dbReference type="Pfam" id="PF00501">
    <property type="entry name" value="AMP-binding"/>
    <property type="match status" value="2"/>
</dbReference>
<gene>
    <name evidence="7" type="ORF">TraAM80_05294</name>
</gene>
<dbReference type="Gene3D" id="3.40.50.12780">
    <property type="entry name" value="N-terminal domain of ligase-like"/>
    <property type="match status" value="2"/>
</dbReference>
<feature type="compositionally biased region" description="Low complexity" evidence="5">
    <location>
        <begin position="399"/>
        <end position="409"/>
    </location>
</feature>
<feature type="region of interest" description="Disordered" evidence="5">
    <location>
        <begin position="38"/>
        <end position="62"/>
    </location>
</feature>
<dbReference type="GO" id="GO:0016020">
    <property type="term" value="C:membrane"/>
    <property type="evidence" value="ECO:0007669"/>
    <property type="project" value="TreeGrafter"/>
</dbReference>
<evidence type="ECO:0000256" key="5">
    <source>
        <dbReference type="SAM" id="MobiDB-lite"/>
    </source>
</evidence>
<dbReference type="PANTHER" id="PTHR43272">
    <property type="entry name" value="LONG-CHAIN-FATTY-ACID--COA LIGASE"/>
    <property type="match status" value="1"/>
</dbReference>
<dbReference type="GO" id="GO:0004467">
    <property type="term" value="F:long-chain fatty acid-CoA ligase activity"/>
    <property type="evidence" value="ECO:0007669"/>
    <property type="project" value="UniProtKB-EC"/>
</dbReference>
<keyword evidence="2 7" id="KW-0436">Ligase</keyword>
<dbReference type="RefSeq" id="XP_029237962.1">
    <property type="nucleotide sequence ID" value="XM_029382179.1"/>
</dbReference>
<dbReference type="GO" id="GO:0005524">
    <property type="term" value="F:ATP binding"/>
    <property type="evidence" value="ECO:0007669"/>
    <property type="project" value="UniProtKB-KW"/>
</dbReference>
<feature type="compositionally biased region" description="Polar residues" evidence="5">
    <location>
        <begin position="431"/>
        <end position="443"/>
    </location>
</feature>
<feature type="domain" description="AMP-dependent synthetase/ligase" evidence="6">
    <location>
        <begin position="198"/>
        <end position="312"/>
    </location>
</feature>
<evidence type="ECO:0000256" key="1">
    <source>
        <dbReference type="ARBA" id="ARBA00006432"/>
    </source>
</evidence>
<dbReference type="SUPFAM" id="SSF56801">
    <property type="entry name" value="Acetyl-CoA synthetase-like"/>
    <property type="match status" value="1"/>
</dbReference>
<evidence type="ECO:0000256" key="3">
    <source>
        <dbReference type="ARBA" id="ARBA00022741"/>
    </source>
</evidence>
<keyword evidence="4" id="KW-0067">ATP-binding</keyword>
<keyword evidence="3" id="KW-0547">Nucleotide-binding</keyword>
<evidence type="ECO:0000259" key="6">
    <source>
        <dbReference type="Pfam" id="PF00501"/>
    </source>
</evidence>